<accession>A0AAX0WMI6</accession>
<reference evidence="1 2" key="1">
    <citation type="journal article" date="2017" name="BMC Genomics">
        <title>Genome sequencing of 39 Akkermansia muciniphila isolates reveals its population structure, genomic and functional diverisity, and global distribution in mammalian gut microbiotas.</title>
        <authorList>
            <person name="Guo X."/>
            <person name="Li S."/>
            <person name="Zhang J."/>
            <person name="Wu F."/>
            <person name="Li X."/>
            <person name="Wu D."/>
            <person name="Zhang M."/>
            <person name="Ou Z."/>
            <person name="Jie Z."/>
            <person name="Yan Q."/>
            <person name="Li P."/>
            <person name="Yi J."/>
            <person name="Peng Y."/>
        </authorList>
    </citation>
    <scope>NUCLEOTIDE SEQUENCE [LARGE SCALE GENOMIC DNA]</scope>
    <source>
        <strain evidence="1 2">GP28</strain>
    </source>
</reference>
<dbReference type="Proteomes" id="UP000236075">
    <property type="component" value="Unassembled WGS sequence"/>
</dbReference>
<dbReference type="Pfam" id="PF11013">
    <property type="entry name" value="DUF2851"/>
    <property type="match status" value="1"/>
</dbReference>
<gene>
    <name evidence="1" type="ORF">CXT95_03150</name>
</gene>
<organism evidence="1 2">
    <name type="scientific">Akkermansia muciniphila</name>
    <dbReference type="NCBI Taxonomy" id="239935"/>
    <lineage>
        <taxon>Bacteria</taxon>
        <taxon>Pseudomonadati</taxon>
        <taxon>Verrucomicrobiota</taxon>
        <taxon>Verrucomicrobiia</taxon>
        <taxon>Verrucomicrobiales</taxon>
        <taxon>Akkermansiaceae</taxon>
        <taxon>Akkermansia</taxon>
    </lineage>
</organism>
<sequence>MPPLHMDLRSMASLYEEALSAAREEGPAAVREHSVSNHSALPDERTLQLLLLEGVFGTSFTDDSGRDVHILDFGNWNKSAGPDFLNARICINGVPQSGDIELDPAPEDWERHGHGSNPGFNGVILHLACAPSRRKWFTRNARHERVPLAVIPPAALARSGTSPSGSAPVRHCRHSGLLASMAPEFLETLLQSAAAYRFRNKHRRHAERAKYAGEEQALFENLAETLGYHANKTAMRHLALRAPLRSIRNCPEALLFGTAGFLLPVLPASCTPEAVELHKKLWAQWWPLRAQFELAPDRSFPWTYSGNRPANHPQRRVGALAVIAADFDAFKRLCLAGHTEELTKYLSSLTHPYWNTHVTLPSSPSPRPMALMGRDRILDFIINHLLPMKDDEHAWEHYLSLRAGQAGTKVLSVHQSLLGGRPDAHAFLAKAWHHQALLQIHEDLCSLHSCAICSLLRQMEKK</sequence>
<comment type="caution">
    <text evidence="1">The sequence shown here is derived from an EMBL/GenBank/DDBJ whole genome shotgun (WGS) entry which is preliminary data.</text>
</comment>
<dbReference type="InterPro" id="IPR021272">
    <property type="entry name" value="DUF2851"/>
</dbReference>
<protein>
    <recommendedName>
        <fullName evidence="3">DUF2851 family protein</fullName>
    </recommendedName>
</protein>
<name>A0AAX0WMI6_9BACT</name>
<evidence type="ECO:0000313" key="2">
    <source>
        <dbReference type="Proteomes" id="UP000236075"/>
    </source>
</evidence>
<evidence type="ECO:0000313" key="1">
    <source>
        <dbReference type="EMBL" id="PND03799.1"/>
    </source>
</evidence>
<evidence type="ECO:0008006" key="3">
    <source>
        <dbReference type="Google" id="ProtNLM"/>
    </source>
</evidence>
<dbReference type="EMBL" id="PJLB01000005">
    <property type="protein sequence ID" value="PND03799.1"/>
    <property type="molecule type" value="Genomic_DNA"/>
</dbReference>
<proteinExistence type="predicted"/>
<dbReference type="AlphaFoldDB" id="A0AAX0WMI6"/>